<evidence type="ECO:0000313" key="2">
    <source>
        <dbReference type="EMBL" id="SEN84529.1"/>
    </source>
</evidence>
<dbReference type="SUPFAM" id="SSF52540">
    <property type="entry name" value="P-loop containing nucleoside triphosphate hydrolases"/>
    <property type="match status" value="1"/>
</dbReference>
<dbReference type="InterPro" id="IPR027417">
    <property type="entry name" value="P-loop_NTPase"/>
</dbReference>
<gene>
    <name evidence="2" type="ORF">SAMN04489859_10195</name>
</gene>
<protein>
    <submittedName>
        <fullName evidence="2">Uncharacterized protein involved in exopolysaccharide biosynthesis</fullName>
    </submittedName>
</protein>
<keyword evidence="3" id="KW-1185">Reference proteome</keyword>
<proteinExistence type="predicted"/>
<reference evidence="2 3" key="1">
    <citation type="submission" date="2016-10" db="EMBL/GenBank/DDBJ databases">
        <authorList>
            <person name="de Groot N.N."/>
        </authorList>
    </citation>
    <scope>NUCLEOTIDE SEQUENCE [LARGE SCALE GENOMIC DNA]</scope>
    <source>
        <strain evidence="2 3">DSM 8512</strain>
    </source>
</reference>
<evidence type="ECO:0000256" key="1">
    <source>
        <dbReference type="SAM" id="Phobius"/>
    </source>
</evidence>
<dbReference type="InterPro" id="IPR050445">
    <property type="entry name" value="Bact_polysacc_biosynth/exp"/>
</dbReference>
<name>A0A1H8JV06_9RHOB</name>
<dbReference type="Gene3D" id="3.40.50.300">
    <property type="entry name" value="P-loop containing nucleotide triphosphate hydrolases"/>
    <property type="match status" value="1"/>
</dbReference>
<dbReference type="STRING" id="34002.SAMN04489859_10195"/>
<feature type="transmembrane region" description="Helical" evidence="1">
    <location>
        <begin position="40"/>
        <end position="58"/>
    </location>
</feature>
<keyword evidence="1" id="KW-0812">Transmembrane</keyword>
<sequence length="711" mass="76188">MARLERHHADSSNQHLIADELKLSSVLSQMASFLVRNRRLLAGFVNGSVLLCAILALTTEKRYRTTLLLMADPPLQSPLETTEQTKRDETSFVESQIYILESRDILQAVLEAADLEATREYSQSEPSLISRAIGAVKSLLPTSAGESGDEGGQPVESHALRELRKNIGASRKGDTNVIGIDVTSTSARRAAQIANAMGDAFIANRQAAQLERAERLAQWLDGRVVSLRQQLSGAEDAVTSYRIEHKLISGDPGTTLSEQQLFEMNAELIRTRAVLAEKRAAYERAMQLLEDGGDIQSLPQVQDSDLITLVREKLIQIKLREAELARMNATDPRREAIANERRAVEAELAAEIGRTVRMIGHEVETLEAREALVAAALAEAGNRSGVENRSIVELRELERVAQAYQALYERYLGSTGLVDETISYLSSGVEIVEPAAVPRNPSYPPTKLLLIWGLLLGVALGVVAALLREALRPGFLSSAQAEADLGVPVLGAVPGAGASRPQIDAAIRSLRMRLGLTARRDGPLRLLLTSARDGDGEDALAEALARSAAAAGASVLLIDADWTHVGLTARLGLQAKTGLAEALRGASDAECQHPLTGCPGATVLPLGKWDSAVSDDVAGAAMKSLLARVSAAHDLVIVIAPSVRGDADAPLLARFCDGVAVVARWAVTPRAAVAMALDQFKGVARPGLVLTDMNRRQARHFGEPVSRHAPG</sequence>
<organism evidence="2 3">
    <name type="scientific">Paracoccus alcaliphilus</name>
    <dbReference type="NCBI Taxonomy" id="34002"/>
    <lineage>
        <taxon>Bacteria</taxon>
        <taxon>Pseudomonadati</taxon>
        <taxon>Pseudomonadota</taxon>
        <taxon>Alphaproteobacteria</taxon>
        <taxon>Rhodobacterales</taxon>
        <taxon>Paracoccaceae</taxon>
        <taxon>Paracoccus</taxon>
    </lineage>
</organism>
<dbReference type="PANTHER" id="PTHR32309">
    <property type="entry name" value="TYROSINE-PROTEIN KINASE"/>
    <property type="match status" value="1"/>
</dbReference>
<dbReference type="EMBL" id="FODE01000019">
    <property type="protein sequence ID" value="SEN84529.1"/>
    <property type="molecule type" value="Genomic_DNA"/>
</dbReference>
<evidence type="ECO:0000313" key="3">
    <source>
        <dbReference type="Proteomes" id="UP000199054"/>
    </source>
</evidence>
<dbReference type="AlphaFoldDB" id="A0A1H8JV06"/>
<dbReference type="GO" id="GO:0004713">
    <property type="term" value="F:protein tyrosine kinase activity"/>
    <property type="evidence" value="ECO:0007669"/>
    <property type="project" value="TreeGrafter"/>
</dbReference>
<dbReference type="PANTHER" id="PTHR32309:SF13">
    <property type="entry name" value="FERRIC ENTEROBACTIN TRANSPORT PROTEIN FEPE"/>
    <property type="match status" value="1"/>
</dbReference>
<dbReference type="Proteomes" id="UP000199054">
    <property type="component" value="Unassembled WGS sequence"/>
</dbReference>
<dbReference type="GO" id="GO:0005886">
    <property type="term" value="C:plasma membrane"/>
    <property type="evidence" value="ECO:0007669"/>
    <property type="project" value="TreeGrafter"/>
</dbReference>
<keyword evidence="1" id="KW-0472">Membrane</keyword>
<keyword evidence="1" id="KW-1133">Transmembrane helix</keyword>
<accession>A0A1H8JV06</accession>
<dbReference type="RefSeq" id="WP_170851835.1">
    <property type="nucleotide sequence ID" value="NZ_CP067126.1"/>
</dbReference>